<name>A0A1W1E639_9ZZZZ</name>
<evidence type="ECO:0000256" key="1">
    <source>
        <dbReference type="SAM" id="Phobius"/>
    </source>
</evidence>
<keyword evidence="1" id="KW-0472">Membrane</keyword>
<protein>
    <submittedName>
        <fullName evidence="2">Uncharacterized protein</fullName>
    </submittedName>
</protein>
<keyword evidence="1" id="KW-0812">Transmembrane</keyword>
<sequence>MKKKCGSRERLRTAKVLQKVNNILIYNKMGLLLGIMVGFLVFKVKNIK</sequence>
<evidence type="ECO:0000313" key="2">
    <source>
        <dbReference type="EMBL" id="SFV89348.1"/>
    </source>
</evidence>
<feature type="transmembrane region" description="Helical" evidence="1">
    <location>
        <begin position="20"/>
        <end position="42"/>
    </location>
</feature>
<keyword evidence="1" id="KW-1133">Transmembrane helix</keyword>
<dbReference type="AlphaFoldDB" id="A0A1W1E639"/>
<proteinExistence type="predicted"/>
<organism evidence="2">
    <name type="scientific">hydrothermal vent metagenome</name>
    <dbReference type="NCBI Taxonomy" id="652676"/>
    <lineage>
        <taxon>unclassified sequences</taxon>
        <taxon>metagenomes</taxon>
        <taxon>ecological metagenomes</taxon>
    </lineage>
</organism>
<accession>A0A1W1E639</accession>
<reference evidence="2" key="1">
    <citation type="submission" date="2016-10" db="EMBL/GenBank/DDBJ databases">
        <authorList>
            <person name="de Groot N.N."/>
        </authorList>
    </citation>
    <scope>NUCLEOTIDE SEQUENCE</scope>
</reference>
<dbReference type="EMBL" id="FPHZ01000224">
    <property type="protein sequence ID" value="SFV89348.1"/>
    <property type="molecule type" value="Genomic_DNA"/>
</dbReference>
<gene>
    <name evidence="2" type="ORF">MNB_SUP05-SYMBIONT-5-1128</name>
</gene>